<dbReference type="Pfam" id="PF05548">
    <property type="entry name" value="Peptidase_M11"/>
    <property type="match status" value="1"/>
</dbReference>
<dbReference type="Proteomes" id="UP000075714">
    <property type="component" value="Unassembled WGS sequence"/>
</dbReference>
<dbReference type="SUPFAM" id="SSF55486">
    <property type="entry name" value="Metalloproteases ('zincins'), catalytic domain"/>
    <property type="match status" value="1"/>
</dbReference>
<dbReference type="EMBL" id="LSYV01000041">
    <property type="protein sequence ID" value="KXZ46874.1"/>
    <property type="molecule type" value="Genomic_DNA"/>
</dbReference>
<organism evidence="2 3">
    <name type="scientific">Gonium pectorale</name>
    <name type="common">Green alga</name>
    <dbReference type="NCBI Taxonomy" id="33097"/>
    <lineage>
        <taxon>Eukaryota</taxon>
        <taxon>Viridiplantae</taxon>
        <taxon>Chlorophyta</taxon>
        <taxon>core chlorophytes</taxon>
        <taxon>Chlorophyceae</taxon>
        <taxon>CS clade</taxon>
        <taxon>Chlamydomonadales</taxon>
        <taxon>Volvocaceae</taxon>
        <taxon>Gonium</taxon>
    </lineage>
</organism>
<keyword evidence="3" id="KW-1185">Reference proteome</keyword>
<evidence type="ECO:0000259" key="1">
    <source>
        <dbReference type="Pfam" id="PF05548"/>
    </source>
</evidence>
<reference evidence="3" key="1">
    <citation type="journal article" date="2016" name="Nat. Commun.">
        <title>The Gonium pectorale genome demonstrates co-option of cell cycle regulation during the evolution of multicellularity.</title>
        <authorList>
            <person name="Hanschen E.R."/>
            <person name="Marriage T.N."/>
            <person name="Ferris P.J."/>
            <person name="Hamaji T."/>
            <person name="Toyoda A."/>
            <person name="Fujiyama A."/>
            <person name="Neme R."/>
            <person name="Noguchi H."/>
            <person name="Minakuchi Y."/>
            <person name="Suzuki M."/>
            <person name="Kawai-Toyooka H."/>
            <person name="Smith D.R."/>
            <person name="Sparks H."/>
            <person name="Anderson J."/>
            <person name="Bakaric R."/>
            <person name="Luria V."/>
            <person name="Karger A."/>
            <person name="Kirschner M.W."/>
            <person name="Durand P.M."/>
            <person name="Michod R.E."/>
            <person name="Nozaki H."/>
            <person name="Olson B.J."/>
        </authorList>
    </citation>
    <scope>NUCLEOTIDE SEQUENCE [LARGE SCALE GENOMIC DNA]</scope>
    <source>
        <strain evidence="3">NIES-2863</strain>
    </source>
</reference>
<evidence type="ECO:0000313" key="3">
    <source>
        <dbReference type="Proteomes" id="UP000075714"/>
    </source>
</evidence>
<feature type="domain" description="Peptidase M11 gametolysin" evidence="1">
    <location>
        <begin position="189"/>
        <end position="511"/>
    </location>
</feature>
<sequence>MNSKPTTQPAAPASHRRQVSIALAHGDPFEFSVKQQTDPLARLPDSEVIHRLVAKTADGEEDNVNTRVDFGAKAEELRTGDDVSTLLQLKLPEDLAKDLDLVPGSNSSRRLLLESEDHQRARRMIVEYHGTRRELSSFVNLSMLLSRLSPKFETTPKAVGDSIATLANNGAKDLFIVGGKPQNITSITFLFQSSKCGIVPGITVDALRARWYDNGDNAPITATLQRYYTECSYNQLQFLKENNHVFGPVDVDCKGVGSKGPYDLLNLKGNGVNLDAEMYGLWDRAKDYLKANFPDLYEPRVRDSFRRKLIIFPFNPAVADWAGMANLGCPGPGFDCLTWLNPGVGDTSVDLTTTFQELGHNIGLAHSSRIACDPDTGVCAKDEYGDPTDPMGQSGPTDPDKGIVCPSAPQSYKAGWASPMEDGAFKWTDLKVGQPKIYTLPSMATTKNNMLRITVDQTGIAGNGEGDKGPQRAIYISFRARQDRPGGYDSGLQDMFNNAVWVHEYNETANALSANIRNPPYVLAMLTAEPVPDMWVGPTFGIQEFKYDTPSAGPGGLKIVFGVVEGNKATVSICRYTAKRETDAGDDGCTNGADDDCDGVADIDADPDCLAFPAASGLLLAAAAAAGSVAPTAAFATAASG</sequence>
<dbReference type="AlphaFoldDB" id="A0A150GAL5"/>
<gene>
    <name evidence="2" type="ORF">GPECTOR_40g608</name>
</gene>
<evidence type="ECO:0000313" key="2">
    <source>
        <dbReference type="EMBL" id="KXZ46874.1"/>
    </source>
</evidence>
<dbReference type="STRING" id="33097.A0A150GAL5"/>
<protein>
    <recommendedName>
        <fullName evidence="1">Peptidase M11 gametolysin domain-containing protein</fullName>
    </recommendedName>
</protein>
<dbReference type="OrthoDB" id="529266at2759"/>
<proteinExistence type="predicted"/>
<dbReference type="InterPro" id="IPR008752">
    <property type="entry name" value="Peptidase_M11"/>
</dbReference>
<comment type="caution">
    <text evidence="2">The sequence shown here is derived from an EMBL/GenBank/DDBJ whole genome shotgun (WGS) entry which is preliminary data.</text>
</comment>
<accession>A0A150GAL5</accession>
<name>A0A150GAL5_GONPE</name>